<gene>
    <name evidence="1" type="ORF">SPSIL_058350</name>
</gene>
<sequence>MEAVKQLQEMGYFFTVQDDRLKYFFAGPGEPDSNKATKLFALIKTNKEEAINYLAAIPPPKQPGPNLDTSEVINQIYLGTFTGSALIPVLSEYQDIFGYCVWICANDQAADRKRADATISDLVFTVQEFKEIVETAMSGHDKLKALMEVKRIFKGLVMAG</sequence>
<evidence type="ECO:0000313" key="2">
    <source>
        <dbReference type="Proteomes" id="UP000216752"/>
    </source>
</evidence>
<dbReference type="EMBL" id="CP155573">
    <property type="protein sequence ID" value="XFO69601.1"/>
    <property type="molecule type" value="Genomic_DNA"/>
</dbReference>
<dbReference type="RefSeq" id="WP_094607161.1">
    <property type="nucleotide sequence ID" value="NZ_CP155573.1"/>
</dbReference>
<dbReference type="Proteomes" id="UP000216752">
    <property type="component" value="Chromosome"/>
</dbReference>
<proteinExistence type="predicted"/>
<accession>A0ABZ3IVR6</accession>
<keyword evidence="2" id="KW-1185">Reference proteome</keyword>
<name>A0ABZ3IVR6_9FIRM</name>
<evidence type="ECO:0000313" key="1">
    <source>
        <dbReference type="EMBL" id="XFO69601.1"/>
    </source>
</evidence>
<organism evidence="1 2">
    <name type="scientific">Sporomusa silvacetica DSM 10669</name>
    <dbReference type="NCBI Taxonomy" id="1123289"/>
    <lineage>
        <taxon>Bacteria</taxon>
        <taxon>Bacillati</taxon>
        <taxon>Bacillota</taxon>
        <taxon>Negativicutes</taxon>
        <taxon>Selenomonadales</taxon>
        <taxon>Sporomusaceae</taxon>
        <taxon>Sporomusa</taxon>
    </lineage>
</organism>
<protein>
    <submittedName>
        <fullName evidence="1">Uncharacterized protein</fullName>
    </submittedName>
</protein>
<reference evidence="1" key="1">
    <citation type="submission" date="2024-05" db="EMBL/GenBank/DDBJ databases">
        <title>Isolation and characterization of Sporomusa carbonis sp. nov., a carboxydotrophic hydrogenogen in the genus of Sporomusa isolated from a charcoal burning pile.</title>
        <authorList>
            <person name="Boeer T."/>
            <person name="Rosenbaum F."/>
            <person name="Eysell L."/>
            <person name="Mueller V."/>
            <person name="Daniel R."/>
            <person name="Poehlein A."/>
        </authorList>
    </citation>
    <scope>NUCLEOTIDE SEQUENCE [LARGE SCALE GENOMIC DNA]</scope>
    <source>
        <strain evidence="1">DSM 10669</strain>
    </source>
</reference>